<dbReference type="GeneID" id="81378658"/>
<reference evidence="1" key="2">
    <citation type="journal article" date="2023" name="IMA Fungus">
        <title>Comparative genomic study of the Penicillium genus elucidates a diverse pangenome and 15 lateral gene transfer events.</title>
        <authorList>
            <person name="Petersen C."/>
            <person name="Sorensen T."/>
            <person name="Nielsen M.R."/>
            <person name="Sondergaard T.E."/>
            <person name="Sorensen J.L."/>
            <person name="Fitzpatrick D.A."/>
            <person name="Frisvad J.C."/>
            <person name="Nielsen K.L."/>
        </authorList>
    </citation>
    <scope>NUCLEOTIDE SEQUENCE</scope>
    <source>
        <strain evidence="1">IBT 23319</strain>
    </source>
</reference>
<accession>A0A9W9TVI2</accession>
<dbReference type="EMBL" id="JAPQKT010000001">
    <property type="protein sequence ID" value="KAJ5242244.1"/>
    <property type="molecule type" value="Genomic_DNA"/>
</dbReference>
<dbReference type="Proteomes" id="UP001147733">
    <property type="component" value="Unassembled WGS sequence"/>
</dbReference>
<sequence>MSEFIDVFKEQKQKIVTRIETEIMRKYWNRENFWYFQALYSPKYLFCVFNEYIQCIFCQEHCIQQILDRTVSPYWTPNTEKFIQAKIVQETEYKNQLRR</sequence>
<keyword evidence="2" id="KW-1185">Reference proteome</keyword>
<dbReference type="AlphaFoldDB" id="A0A9W9TVI2"/>
<comment type="caution">
    <text evidence="1">The sequence shown here is derived from an EMBL/GenBank/DDBJ whole genome shotgun (WGS) entry which is preliminary data.</text>
</comment>
<dbReference type="OrthoDB" id="3645574at2759"/>
<proteinExistence type="predicted"/>
<name>A0A9W9TVI2_PENCI</name>
<reference evidence="1" key="1">
    <citation type="submission" date="2022-11" db="EMBL/GenBank/DDBJ databases">
        <authorList>
            <person name="Petersen C."/>
        </authorList>
    </citation>
    <scope>NUCLEOTIDE SEQUENCE</scope>
    <source>
        <strain evidence="1">IBT 23319</strain>
    </source>
</reference>
<organism evidence="1 2">
    <name type="scientific">Penicillium citrinum</name>
    <dbReference type="NCBI Taxonomy" id="5077"/>
    <lineage>
        <taxon>Eukaryota</taxon>
        <taxon>Fungi</taxon>
        <taxon>Dikarya</taxon>
        <taxon>Ascomycota</taxon>
        <taxon>Pezizomycotina</taxon>
        <taxon>Eurotiomycetes</taxon>
        <taxon>Eurotiomycetidae</taxon>
        <taxon>Eurotiales</taxon>
        <taxon>Aspergillaceae</taxon>
        <taxon>Penicillium</taxon>
    </lineage>
</organism>
<evidence type="ECO:0000313" key="1">
    <source>
        <dbReference type="EMBL" id="KAJ5242244.1"/>
    </source>
</evidence>
<dbReference type="RefSeq" id="XP_056505248.1">
    <property type="nucleotide sequence ID" value="XM_056639491.1"/>
</dbReference>
<protein>
    <submittedName>
        <fullName evidence="1">Uncharacterized protein</fullName>
    </submittedName>
</protein>
<gene>
    <name evidence="1" type="ORF">N7469_000571</name>
</gene>
<evidence type="ECO:0000313" key="2">
    <source>
        <dbReference type="Proteomes" id="UP001147733"/>
    </source>
</evidence>